<dbReference type="Pfam" id="PF13280">
    <property type="entry name" value="WYL"/>
    <property type="match status" value="1"/>
</dbReference>
<evidence type="ECO:0000313" key="3">
    <source>
        <dbReference type="EMBL" id="KAB1064755.1"/>
    </source>
</evidence>
<comment type="caution">
    <text evidence="3">The sequence shown here is derived from an EMBL/GenBank/DDBJ whole genome shotgun (WGS) entry which is preliminary data.</text>
</comment>
<reference evidence="3 4" key="1">
    <citation type="submission" date="2019-09" db="EMBL/GenBank/DDBJ databases">
        <title>Genomes of Cryomorphaceae.</title>
        <authorList>
            <person name="Bowman J.P."/>
        </authorList>
    </citation>
    <scope>NUCLEOTIDE SEQUENCE [LARGE SCALE GENOMIC DNA]</scope>
    <source>
        <strain evidence="3 4">KCTC 52047</strain>
    </source>
</reference>
<feature type="domain" description="WYL" evidence="1">
    <location>
        <begin position="155"/>
        <end position="222"/>
    </location>
</feature>
<dbReference type="Proteomes" id="UP000435357">
    <property type="component" value="Unassembled WGS sequence"/>
</dbReference>
<dbReference type="RefSeq" id="WP_151167074.1">
    <property type="nucleotide sequence ID" value="NZ_WACR01000004.1"/>
</dbReference>
<dbReference type="PROSITE" id="PS52050">
    <property type="entry name" value="WYL"/>
    <property type="match status" value="1"/>
</dbReference>
<dbReference type="PANTHER" id="PTHR34580">
    <property type="match status" value="1"/>
</dbReference>
<gene>
    <name evidence="3" type="ORF">F3059_05205</name>
</gene>
<accession>A0A6N6M8P3</accession>
<evidence type="ECO:0000259" key="2">
    <source>
        <dbReference type="Pfam" id="PF25583"/>
    </source>
</evidence>
<proteinExistence type="predicted"/>
<sequence>MPANKYALIRYRVIDRCVGNKYRPYPDIERIQEKCEEALGKTVSRSTIEKDMNAMKNDGALGYEAPIAYSKEYRGYYYTEPDYSIQDVPLSDEEIDAIKIAANTLSTFRDSGPFKQYSSAIDKILDRVEISSSAPEIELEELIQFETVPTMKGNEHLSTLFGAAREHKTVEFDYGSYRKSGSKKRKVDPYLLKEYRNRWYLIGWSHDKQKVIIYGLDRMEKLSLTKLDFVSDPDFDSDVYFKYSIGITANDGQSPQDVEVRVDNLLAKYLQSQPVHHSQELTETKEGFLLKLKVIDTYELREKLLGYGNQVEVLKPASLRAEIKDQLQKTFKKYAK</sequence>
<dbReference type="AlphaFoldDB" id="A0A6N6M8P3"/>
<dbReference type="Pfam" id="PF25583">
    <property type="entry name" value="WCX"/>
    <property type="match status" value="1"/>
</dbReference>
<protein>
    <submittedName>
        <fullName evidence="3">WYL domain-containing protein</fullName>
    </submittedName>
</protein>
<name>A0A6N6M8P3_9FLAO</name>
<dbReference type="EMBL" id="WACR01000004">
    <property type="protein sequence ID" value="KAB1064755.1"/>
    <property type="molecule type" value="Genomic_DNA"/>
</dbReference>
<dbReference type="PANTHER" id="PTHR34580:SF9">
    <property type="entry name" value="SLL5097 PROTEIN"/>
    <property type="match status" value="1"/>
</dbReference>
<keyword evidence="4" id="KW-1185">Reference proteome</keyword>
<dbReference type="InterPro" id="IPR026881">
    <property type="entry name" value="WYL_dom"/>
</dbReference>
<dbReference type="InterPro" id="IPR057727">
    <property type="entry name" value="WCX_dom"/>
</dbReference>
<dbReference type="InterPro" id="IPR051534">
    <property type="entry name" value="CBASS_pafABC_assoc_protein"/>
</dbReference>
<evidence type="ECO:0000313" key="4">
    <source>
        <dbReference type="Proteomes" id="UP000435357"/>
    </source>
</evidence>
<dbReference type="OrthoDB" id="43316at2"/>
<feature type="domain" description="WCX" evidence="2">
    <location>
        <begin position="255"/>
        <end position="329"/>
    </location>
</feature>
<organism evidence="3 4">
    <name type="scientific">Salibacter halophilus</name>
    <dbReference type="NCBI Taxonomy" id="1803916"/>
    <lineage>
        <taxon>Bacteria</taxon>
        <taxon>Pseudomonadati</taxon>
        <taxon>Bacteroidota</taxon>
        <taxon>Flavobacteriia</taxon>
        <taxon>Flavobacteriales</taxon>
        <taxon>Salibacteraceae</taxon>
        <taxon>Salibacter</taxon>
    </lineage>
</organism>
<evidence type="ECO:0000259" key="1">
    <source>
        <dbReference type="Pfam" id="PF13280"/>
    </source>
</evidence>